<reference evidence="2 3" key="1">
    <citation type="submission" date="2020-08" db="EMBL/GenBank/DDBJ databases">
        <title>Sequencing the genomes of 1000 actinobacteria strains.</title>
        <authorList>
            <person name="Klenk H.-P."/>
        </authorList>
    </citation>
    <scope>NUCLEOTIDE SEQUENCE [LARGE SCALE GENOMIC DNA]</scope>
    <source>
        <strain evidence="2 3">DSM 45582</strain>
    </source>
</reference>
<dbReference type="Pfam" id="PF14017">
    <property type="entry name" value="DUF4233"/>
    <property type="match status" value="1"/>
</dbReference>
<organism evidence="2 3">
    <name type="scientific">Saccharopolyspora gloriosae</name>
    <dbReference type="NCBI Taxonomy" id="455344"/>
    <lineage>
        <taxon>Bacteria</taxon>
        <taxon>Bacillati</taxon>
        <taxon>Actinomycetota</taxon>
        <taxon>Actinomycetes</taxon>
        <taxon>Pseudonocardiales</taxon>
        <taxon>Pseudonocardiaceae</taxon>
        <taxon>Saccharopolyspora</taxon>
    </lineage>
</organism>
<accession>A0A840N711</accession>
<evidence type="ECO:0000256" key="1">
    <source>
        <dbReference type="SAM" id="Phobius"/>
    </source>
</evidence>
<dbReference type="InterPro" id="IPR025327">
    <property type="entry name" value="DUF4233"/>
</dbReference>
<evidence type="ECO:0000313" key="2">
    <source>
        <dbReference type="EMBL" id="MBB5067856.1"/>
    </source>
</evidence>
<keyword evidence="3" id="KW-1185">Reference proteome</keyword>
<proteinExistence type="predicted"/>
<sequence length="149" mass="16251">MTESGSEPRSFWALPTAPEGVRDPWKGLRGIMAGTLVMEFITFGLALPVVWQFGGGVTGPGFAVVGALTVLMLIAGFTQRKPWGLGFALVLQVAMIACYLVHPAVGIMGLLFAAVWGYMLYLRHDVAKRMREGRLYDQLGHPEGYPPEQ</sequence>
<dbReference type="AlphaFoldDB" id="A0A840N711"/>
<keyword evidence="1" id="KW-0812">Transmembrane</keyword>
<gene>
    <name evidence="2" type="ORF">BJ969_000944</name>
</gene>
<evidence type="ECO:0008006" key="4">
    <source>
        <dbReference type="Google" id="ProtNLM"/>
    </source>
</evidence>
<comment type="caution">
    <text evidence="2">The sequence shown here is derived from an EMBL/GenBank/DDBJ whole genome shotgun (WGS) entry which is preliminary data.</text>
</comment>
<protein>
    <recommendedName>
        <fullName evidence="4">DUF4233 domain-containing protein</fullName>
    </recommendedName>
</protein>
<keyword evidence="1" id="KW-1133">Transmembrane helix</keyword>
<dbReference type="RefSeq" id="WP_343071229.1">
    <property type="nucleotide sequence ID" value="NZ_JACHIV010000001.1"/>
</dbReference>
<feature type="transmembrane region" description="Helical" evidence="1">
    <location>
        <begin position="108"/>
        <end position="124"/>
    </location>
</feature>
<feature type="transmembrane region" description="Helical" evidence="1">
    <location>
        <begin position="57"/>
        <end position="76"/>
    </location>
</feature>
<dbReference type="Proteomes" id="UP000580474">
    <property type="component" value="Unassembled WGS sequence"/>
</dbReference>
<feature type="transmembrane region" description="Helical" evidence="1">
    <location>
        <begin position="31"/>
        <end position="51"/>
    </location>
</feature>
<evidence type="ECO:0000313" key="3">
    <source>
        <dbReference type="Proteomes" id="UP000580474"/>
    </source>
</evidence>
<dbReference type="EMBL" id="JACHIV010000001">
    <property type="protein sequence ID" value="MBB5067856.1"/>
    <property type="molecule type" value="Genomic_DNA"/>
</dbReference>
<keyword evidence="1" id="KW-0472">Membrane</keyword>
<name>A0A840N711_9PSEU</name>